<accession>A0A1H9MCD8</accession>
<proteinExistence type="predicted"/>
<protein>
    <submittedName>
        <fullName evidence="1">Spore coat protein H</fullName>
    </submittedName>
</protein>
<dbReference type="PANTHER" id="PTHR40050:SF1">
    <property type="entry name" value="INNER SPORE COAT PROTEIN H"/>
    <property type="match status" value="1"/>
</dbReference>
<evidence type="ECO:0000313" key="2">
    <source>
        <dbReference type="Proteomes" id="UP000182584"/>
    </source>
</evidence>
<dbReference type="Proteomes" id="UP000182584">
    <property type="component" value="Unassembled WGS sequence"/>
</dbReference>
<name>A0A1H9MCD8_BUTFI</name>
<dbReference type="OrthoDB" id="3235126at2"/>
<evidence type="ECO:0000313" key="1">
    <source>
        <dbReference type="EMBL" id="SER21169.1"/>
    </source>
</evidence>
<keyword evidence="1" id="KW-0167">Capsid protein</keyword>
<reference evidence="1 2" key="1">
    <citation type="submission" date="2016-10" db="EMBL/GenBank/DDBJ databases">
        <authorList>
            <person name="de Groot N.N."/>
        </authorList>
    </citation>
    <scope>NUCLEOTIDE SEQUENCE [LARGE SCALE GENOMIC DNA]</scope>
    <source>
        <strain evidence="1 2">AR40</strain>
    </source>
</reference>
<dbReference type="Pfam" id="PF08757">
    <property type="entry name" value="CotH"/>
    <property type="match status" value="1"/>
</dbReference>
<dbReference type="SUPFAM" id="SSF49265">
    <property type="entry name" value="Fibronectin type III"/>
    <property type="match status" value="1"/>
</dbReference>
<dbReference type="PANTHER" id="PTHR40050">
    <property type="entry name" value="INNER SPORE COAT PROTEIN H"/>
    <property type="match status" value="1"/>
</dbReference>
<dbReference type="AlphaFoldDB" id="A0A1H9MCD8"/>
<dbReference type="EMBL" id="FOGJ01000003">
    <property type="protein sequence ID" value="SER21169.1"/>
    <property type="molecule type" value="Genomic_DNA"/>
</dbReference>
<dbReference type="InterPro" id="IPR014867">
    <property type="entry name" value="Spore_coat_CotH_CotH2/3/7"/>
</dbReference>
<dbReference type="RefSeq" id="WP_074754237.1">
    <property type="nucleotide sequence ID" value="NZ_FOGJ01000003.1"/>
</dbReference>
<dbReference type="eggNOG" id="COG5337">
    <property type="taxonomic scope" value="Bacteria"/>
</dbReference>
<gene>
    <name evidence="1" type="ORF">SAMN04487884_10341</name>
</gene>
<keyword evidence="1" id="KW-0946">Virion</keyword>
<organism evidence="1 2">
    <name type="scientific">Butyrivibrio fibrisolvens</name>
    <dbReference type="NCBI Taxonomy" id="831"/>
    <lineage>
        <taxon>Bacteria</taxon>
        <taxon>Bacillati</taxon>
        <taxon>Bacillota</taxon>
        <taxon>Clostridia</taxon>
        <taxon>Lachnospirales</taxon>
        <taxon>Lachnospiraceae</taxon>
        <taxon>Butyrivibrio</taxon>
    </lineage>
</organism>
<dbReference type="InterPro" id="IPR036116">
    <property type="entry name" value="FN3_sf"/>
</dbReference>
<sequence>MKVSRFVSMFILIVALIMLGIFQSGYDAVVEENAKNKGSSEKAQDVVFSSDDILKDNISDNFALYINDDPYDVVTMYLTVRQGNAAEGTDHTWEEINTYSAYEYRELGIDRYKVAGLLQVGDENGPVFGELGYGETAPNATVNIRGQTSTRYDQKNYKIEIKDNRGDFRGQTTIALNKHQMDGLRFRNKLCFDLMTGIDQMMSLRTQFVHLYVNDLTDGSDDGFEDYGLYTQVEQLNKTALKTHGLNKNGYLYKINYFEFYRYEDAIKLVDDPDFDLAEFETYMEIKGSNDNTKLIEMIEDVNDYSIPIDTVLEEHFNVENLAYWMAFHILTGNVDTSCRNFYLYSPVNVDTWYILSWDNDDSFMVTENEMRGNVEYGGWQMGVSTYWGNILFQRCLKSDKFRQVLDQAVQDELAYMTPERLSSMISEYSKVVRPYVFSGRDALYTPLTKEQYDTLVSKIPYEPQYYYQEYLNSLEKPQPFFIGDISYENGILSTMWDPSYDFDQETITYTVTIARDYELKDVIATYSGVWTNISQQIDLEPGSQYFLAVTATNESGYSQGAFDYYIANDSYYYGMKSFYLDLDGSVIADFEVTE</sequence>